<accession>A0A7R9K6Y8</accession>
<gene>
    <name evidence="1" type="ORF">TGEB3V08_LOCUS9122</name>
</gene>
<organism evidence="1">
    <name type="scientific">Timema genevievae</name>
    <name type="common">Walking stick</name>
    <dbReference type="NCBI Taxonomy" id="629358"/>
    <lineage>
        <taxon>Eukaryota</taxon>
        <taxon>Metazoa</taxon>
        <taxon>Ecdysozoa</taxon>
        <taxon>Arthropoda</taxon>
        <taxon>Hexapoda</taxon>
        <taxon>Insecta</taxon>
        <taxon>Pterygota</taxon>
        <taxon>Neoptera</taxon>
        <taxon>Polyneoptera</taxon>
        <taxon>Phasmatodea</taxon>
        <taxon>Timematodea</taxon>
        <taxon>Timematoidea</taxon>
        <taxon>Timematidae</taxon>
        <taxon>Timema</taxon>
    </lineage>
</organism>
<name>A0A7R9K6Y8_TIMGE</name>
<sequence>MGTDKVYTTLSLTKDLLHSLSQIDSLEGEIQDIHIHVTHHNFPHRREYMVHSHLLKILHHVVDALLGVFMEAMQDGVTSTVECVPHLLFLLELTSMKGSLLLPGVASRCSNHKIDLLCSHQTCVGHCPEDTHPLLSLLLLLLILEDPLSLPLAGLPVGRQVVPLVFFHNLLMIQLASLILPT</sequence>
<reference evidence="1" key="1">
    <citation type="submission" date="2020-11" db="EMBL/GenBank/DDBJ databases">
        <authorList>
            <person name="Tran Van P."/>
        </authorList>
    </citation>
    <scope>NUCLEOTIDE SEQUENCE</scope>
</reference>
<dbReference type="EMBL" id="OE843967">
    <property type="protein sequence ID" value="CAD7604391.1"/>
    <property type="molecule type" value="Genomic_DNA"/>
</dbReference>
<proteinExistence type="predicted"/>
<dbReference type="AlphaFoldDB" id="A0A7R9K6Y8"/>
<protein>
    <submittedName>
        <fullName evidence="1">Uncharacterized protein</fullName>
    </submittedName>
</protein>
<evidence type="ECO:0000313" key="1">
    <source>
        <dbReference type="EMBL" id="CAD7604391.1"/>
    </source>
</evidence>